<accession>A0A1J5S2D3</accession>
<evidence type="ECO:0000313" key="1">
    <source>
        <dbReference type="EMBL" id="OIQ98311.1"/>
    </source>
</evidence>
<reference evidence="1" key="1">
    <citation type="submission" date="2016-10" db="EMBL/GenBank/DDBJ databases">
        <title>Sequence of Gallionella enrichment culture.</title>
        <authorList>
            <person name="Poehlein A."/>
            <person name="Muehling M."/>
            <person name="Daniel R."/>
        </authorList>
    </citation>
    <scope>NUCLEOTIDE SEQUENCE</scope>
</reference>
<gene>
    <name evidence="1" type="ORF">GALL_197400</name>
</gene>
<organism evidence="1">
    <name type="scientific">mine drainage metagenome</name>
    <dbReference type="NCBI Taxonomy" id="410659"/>
    <lineage>
        <taxon>unclassified sequences</taxon>
        <taxon>metagenomes</taxon>
        <taxon>ecological metagenomes</taxon>
    </lineage>
</organism>
<proteinExistence type="predicted"/>
<comment type="caution">
    <text evidence="1">The sequence shown here is derived from an EMBL/GenBank/DDBJ whole genome shotgun (WGS) entry which is preliminary data.</text>
</comment>
<dbReference type="EMBL" id="MLJW01000121">
    <property type="protein sequence ID" value="OIQ98311.1"/>
    <property type="molecule type" value="Genomic_DNA"/>
</dbReference>
<protein>
    <submittedName>
        <fullName evidence="1">Uncharacterized protein</fullName>
    </submittedName>
</protein>
<dbReference type="AlphaFoldDB" id="A0A1J5S2D3"/>
<sequence length="290" mass="32201">MKNIRSGRFLACLSAFIIFPGCTTTPSPGEKFVMSVTHIPGTRQQLQHNPALSLALKRGVTRTDIASKRLMISGCYEQGKDGSIYKRQVLSLLPSGVAIKQGDVFKTTIEEAVADRWQSLYFGRYVQLHHAIDADFFPYKYAASNVAYRCSKNAGENELFVQAYFEVETRLYDDAKAEEARNDQITDDDLKQRRIVIGDCATGIESWVVWKVRLPLDLDASVGDYIEAIAGAYEAPRSTGSLSLAIRKVARPSDTDFIASTGRGDFMSTQGNPTPYKVSCRAQAYPYPSH</sequence>
<name>A0A1J5S2D3_9ZZZZ</name>